<gene>
    <name evidence="2" type="ORF">GGD46_001564</name>
</gene>
<sequence>MSELRIALEDAAGEGIISDTQAERLLPYLTARNIGARVAGGPLDAPSAEVANPLEDTEAPRFVRGFHDVLITIGIIVLLVGLWGLAHRYLLVLAIVLLAEILVRRQRLALPAVVLTVALVVWLIYTVIGYISATPALSDNFTIGALVLTVPFPLTLAAFYWRYRVPLSLALLLFSLFGLLLATIFYVIGSALHSTDVPADYPTVTLVILLAAAVGSFALAMRFDLSDPRRVTRRSDVAFWLHLATAPALLYSTILLALRLELGDGAAAFANLANVFFGGYTQALTVLGVVVAMMLIGLVIDRRAFVTAGLVSLGLATGALLRHNNAGLDQVGFLVLLIVGVVVLVIGIGWTTLRRVIVSQLPDGLQARLPVLR</sequence>
<keyword evidence="1" id="KW-0472">Membrane</keyword>
<dbReference type="Proteomes" id="UP000565576">
    <property type="component" value="Unassembled WGS sequence"/>
</dbReference>
<evidence type="ECO:0000256" key="1">
    <source>
        <dbReference type="SAM" id="Phobius"/>
    </source>
</evidence>
<comment type="caution">
    <text evidence="2">The sequence shown here is derived from an EMBL/GenBank/DDBJ whole genome shotgun (WGS) entry which is preliminary data.</text>
</comment>
<accession>A0A7X0MCT9</accession>
<evidence type="ECO:0000313" key="2">
    <source>
        <dbReference type="EMBL" id="MBB6484298.1"/>
    </source>
</evidence>
<feature type="transmembrane region" description="Helical" evidence="1">
    <location>
        <begin position="304"/>
        <end position="321"/>
    </location>
</feature>
<proteinExistence type="predicted"/>
<evidence type="ECO:0000313" key="3">
    <source>
        <dbReference type="Proteomes" id="UP000565576"/>
    </source>
</evidence>
<keyword evidence="1" id="KW-1133">Transmembrane helix</keyword>
<evidence type="ECO:0008006" key="4">
    <source>
        <dbReference type="Google" id="ProtNLM"/>
    </source>
</evidence>
<dbReference type="AlphaFoldDB" id="A0A7X0MCT9"/>
<feature type="transmembrane region" description="Helical" evidence="1">
    <location>
        <begin position="333"/>
        <end position="353"/>
    </location>
</feature>
<organism evidence="2 3">
    <name type="scientific">Rhizobium lusitanum</name>
    <dbReference type="NCBI Taxonomy" id="293958"/>
    <lineage>
        <taxon>Bacteria</taxon>
        <taxon>Pseudomonadati</taxon>
        <taxon>Pseudomonadota</taxon>
        <taxon>Alphaproteobacteria</taxon>
        <taxon>Hyphomicrobiales</taxon>
        <taxon>Rhizobiaceae</taxon>
        <taxon>Rhizobium/Agrobacterium group</taxon>
        <taxon>Rhizobium</taxon>
    </lineage>
</organism>
<reference evidence="2 3" key="1">
    <citation type="submission" date="2020-08" db="EMBL/GenBank/DDBJ databases">
        <title>Genomic Encyclopedia of Type Strains, Phase IV (KMG-V): Genome sequencing to study the core and pangenomes of soil and plant-associated prokaryotes.</title>
        <authorList>
            <person name="Whitman W."/>
        </authorList>
    </citation>
    <scope>NUCLEOTIDE SEQUENCE [LARGE SCALE GENOMIC DNA]</scope>
    <source>
        <strain evidence="2 3">SEMIA 4060</strain>
    </source>
</reference>
<feature type="transmembrane region" description="Helical" evidence="1">
    <location>
        <begin position="201"/>
        <end position="225"/>
    </location>
</feature>
<feature type="transmembrane region" description="Helical" evidence="1">
    <location>
        <begin position="108"/>
        <end position="131"/>
    </location>
</feature>
<feature type="transmembrane region" description="Helical" evidence="1">
    <location>
        <begin position="69"/>
        <end position="96"/>
    </location>
</feature>
<name>A0A7X0MCT9_9HYPH</name>
<feature type="transmembrane region" description="Helical" evidence="1">
    <location>
        <begin position="143"/>
        <end position="161"/>
    </location>
</feature>
<protein>
    <recommendedName>
        <fullName evidence="4">DUF2157 domain-containing protein</fullName>
    </recommendedName>
</protein>
<keyword evidence="1" id="KW-0812">Transmembrane</keyword>
<dbReference type="EMBL" id="JACHBG010000002">
    <property type="protein sequence ID" value="MBB6484298.1"/>
    <property type="molecule type" value="Genomic_DNA"/>
</dbReference>
<feature type="transmembrane region" description="Helical" evidence="1">
    <location>
        <begin position="237"/>
        <end position="260"/>
    </location>
</feature>
<feature type="transmembrane region" description="Helical" evidence="1">
    <location>
        <begin position="168"/>
        <end position="189"/>
    </location>
</feature>
<dbReference type="RefSeq" id="WP_184703133.1">
    <property type="nucleotide sequence ID" value="NZ_JACHBG010000002.1"/>
</dbReference>
<feature type="transmembrane region" description="Helical" evidence="1">
    <location>
        <begin position="280"/>
        <end position="299"/>
    </location>
</feature>